<gene>
    <name evidence="1" type="ORF">HPLM_LOCUS20421</name>
</gene>
<dbReference type="Proteomes" id="UP000268014">
    <property type="component" value="Unassembled WGS sequence"/>
</dbReference>
<organism evidence="1 2">
    <name type="scientific">Haemonchus placei</name>
    <name type="common">Barber's pole worm</name>
    <dbReference type="NCBI Taxonomy" id="6290"/>
    <lineage>
        <taxon>Eukaryota</taxon>
        <taxon>Metazoa</taxon>
        <taxon>Ecdysozoa</taxon>
        <taxon>Nematoda</taxon>
        <taxon>Chromadorea</taxon>
        <taxon>Rhabditida</taxon>
        <taxon>Rhabditina</taxon>
        <taxon>Rhabditomorpha</taxon>
        <taxon>Strongyloidea</taxon>
        <taxon>Trichostrongylidae</taxon>
        <taxon>Haemonchus</taxon>
    </lineage>
</organism>
<dbReference type="AlphaFoldDB" id="A0A3P7ZIG1"/>
<keyword evidence="2" id="KW-1185">Reference proteome</keyword>
<protein>
    <submittedName>
        <fullName evidence="1">Uncharacterized protein</fullName>
    </submittedName>
</protein>
<evidence type="ECO:0000313" key="1">
    <source>
        <dbReference type="EMBL" id="VDO83794.1"/>
    </source>
</evidence>
<reference evidence="1 2" key="1">
    <citation type="submission" date="2018-11" db="EMBL/GenBank/DDBJ databases">
        <authorList>
            <consortium name="Pathogen Informatics"/>
        </authorList>
    </citation>
    <scope>NUCLEOTIDE SEQUENCE [LARGE SCALE GENOMIC DNA]</scope>
    <source>
        <strain evidence="1 2">MHpl1</strain>
    </source>
</reference>
<evidence type="ECO:0000313" key="2">
    <source>
        <dbReference type="Proteomes" id="UP000268014"/>
    </source>
</evidence>
<sequence>MFRVGVLLFPLAATNEMLWGDFFGEAGGSLDAAAPSEARSLLVLDGVGCEFLESDSGT</sequence>
<name>A0A3P7ZIG1_HAEPC</name>
<accession>A0A3P7ZIG1</accession>
<proteinExistence type="predicted"/>
<dbReference type="EMBL" id="UZAF01022203">
    <property type="protein sequence ID" value="VDO83794.1"/>
    <property type="molecule type" value="Genomic_DNA"/>
</dbReference>